<keyword evidence="3" id="KW-1185">Reference proteome</keyword>
<evidence type="ECO:0000313" key="3">
    <source>
        <dbReference type="Proteomes" id="UP000008130"/>
    </source>
</evidence>
<reference evidence="2 3" key="1">
    <citation type="journal article" date="2011" name="J. Bacteriol.">
        <title>Complete genome sequence of Polymorphum gilvum SL003B-26A1T, a crude oil-degrading bacterium from oil-polluted saline soil.</title>
        <authorList>
            <person name="Li S.G."/>
            <person name="Tang Y.Q."/>
            <person name="Nie Y."/>
            <person name="Cai M."/>
            <person name="Wu X.L."/>
        </authorList>
    </citation>
    <scope>NUCLEOTIDE SEQUENCE [LARGE SCALE GENOMIC DNA]</scope>
    <source>
        <strain evidence="3">LMG 25793 / CGMCC 1.9160 / SL003B-26A1</strain>
    </source>
</reference>
<evidence type="ECO:0000256" key="1">
    <source>
        <dbReference type="SAM" id="SignalP"/>
    </source>
</evidence>
<dbReference type="AlphaFoldDB" id="F2IUY1"/>
<proteinExistence type="predicted"/>
<evidence type="ECO:0000313" key="2">
    <source>
        <dbReference type="EMBL" id="ADZ70210.1"/>
    </source>
</evidence>
<feature type="signal peptide" evidence="1">
    <location>
        <begin position="1"/>
        <end position="27"/>
    </location>
</feature>
<organism evidence="2 3">
    <name type="scientific">Polymorphum gilvum (strain LMG 25793 / CGMCC 1.9160 / SL003B-26A1)</name>
    <dbReference type="NCBI Taxonomy" id="991905"/>
    <lineage>
        <taxon>Bacteria</taxon>
        <taxon>Pseudomonadati</taxon>
        <taxon>Pseudomonadota</taxon>
        <taxon>Alphaproteobacteria</taxon>
        <taxon>Rhodobacterales</taxon>
        <taxon>Paracoccaceae</taxon>
        <taxon>Polymorphum</taxon>
    </lineage>
</organism>
<sequence>MKLLRPLRFAAALALSAFSLSALTPHAAARADTLDALLAGFDQGCDYSAGLLAALEELGAAADAGRQPVLPLAAPDLYGPMRVIPSGEYDDIVVPLTATWKDVPVSALRFIRGRENGIFLVLVRFAPPHEAARRVFAPLAEGSAARMAEDPENLTEATTFLNEIDGELSYVCDLST</sequence>
<dbReference type="RefSeq" id="WP_013652527.1">
    <property type="nucleotide sequence ID" value="NC_015259.1"/>
</dbReference>
<dbReference type="Proteomes" id="UP000008130">
    <property type="component" value="Chromosome"/>
</dbReference>
<dbReference type="STRING" id="991905.SL003B_1783"/>
<gene>
    <name evidence="2" type="ordered locus">SL003B_1783</name>
</gene>
<protein>
    <submittedName>
        <fullName evidence="2">Uncharacterized protein</fullName>
    </submittedName>
</protein>
<feature type="chain" id="PRO_5003278501" evidence="1">
    <location>
        <begin position="28"/>
        <end position="176"/>
    </location>
</feature>
<keyword evidence="1" id="KW-0732">Signal</keyword>
<name>F2IUY1_POLGS</name>
<dbReference type="EMBL" id="CP002568">
    <property type="protein sequence ID" value="ADZ70210.1"/>
    <property type="molecule type" value="Genomic_DNA"/>
</dbReference>
<dbReference type="HOGENOM" id="CLU_1546172_0_0_5"/>
<accession>F2IUY1</accession>
<dbReference type="KEGG" id="pgv:SL003B_1783"/>
<dbReference type="eggNOG" id="ENOG5031CGM">
    <property type="taxonomic scope" value="Bacteria"/>
</dbReference>